<evidence type="ECO:0000259" key="1">
    <source>
        <dbReference type="PROSITE" id="PS50142"/>
    </source>
</evidence>
<dbReference type="Gene3D" id="1.10.1520.10">
    <property type="entry name" value="Ribonuclease III domain"/>
    <property type="match status" value="1"/>
</dbReference>
<organism evidence="2 3">
    <name type="scientific">Sporormia fimetaria CBS 119925</name>
    <dbReference type="NCBI Taxonomy" id="1340428"/>
    <lineage>
        <taxon>Eukaryota</taxon>
        <taxon>Fungi</taxon>
        <taxon>Dikarya</taxon>
        <taxon>Ascomycota</taxon>
        <taxon>Pezizomycotina</taxon>
        <taxon>Dothideomycetes</taxon>
        <taxon>Pleosporomycetidae</taxon>
        <taxon>Pleosporales</taxon>
        <taxon>Sporormiaceae</taxon>
        <taxon>Sporormia</taxon>
    </lineage>
</organism>
<dbReference type="SUPFAM" id="SSF69065">
    <property type="entry name" value="RNase III domain-like"/>
    <property type="match status" value="1"/>
</dbReference>
<protein>
    <submittedName>
        <fullName evidence="2">Ribonuclease III</fullName>
    </submittedName>
</protein>
<dbReference type="CDD" id="cd00593">
    <property type="entry name" value="RIBOc"/>
    <property type="match status" value="1"/>
</dbReference>
<gene>
    <name evidence="2" type="ORF">M011DRAFT_277272</name>
</gene>
<dbReference type="InterPro" id="IPR036389">
    <property type="entry name" value="RNase_III_sf"/>
</dbReference>
<dbReference type="PROSITE" id="PS50142">
    <property type="entry name" value="RNASE_3_2"/>
    <property type="match status" value="1"/>
</dbReference>
<feature type="domain" description="RNase III" evidence="1">
    <location>
        <begin position="173"/>
        <end position="299"/>
    </location>
</feature>
<evidence type="ECO:0000313" key="3">
    <source>
        <dbReference type="Proteomes" id="UP000799440"/>
    </source>
</evidence>
<dbReference type="InterPro" id="IPR000999">
    <property type="entry name" value="RNase_III_dom"/>
</dbReference>
<dbReference type="Proteomes" id="UP000799440">
    <property type="component" value="Unassembled WGS sequence"/>
</dbReference>
<proteinExistence type="predicted"/>
<dbReference type="Pfam" id="PF00636">
    <property type="entry name" value="Ribonuclease_3"/>
    <property type="match status" value="1"/>
</dbReference>
<dbReference type="EMBL" id="MU006565">
    <property type="protein sequence ID" value="KAF2749812.1"/>
    <property type="molecule type" value="Genomic_DNA"/>
</dbReference>
<dbReference type="OrthoDB" id="67027at2759"/>
<sequence length="327" mass="37820">MRIQKFKELRMAFEKFRLRSTNVTRQTVGSFLETTSRNLRPWKAMDQKARYDLGVMLSRKLGRFYPNHKTRKNFRKKLFKDPMSGARRLQTSVQKSAAKVAAKVEARAKRSTSLYRLLTWLRGHPRVHFGSCKLPTLFERRDQIYLQLQSQQLRWFIPPPTCHHDLFTAARSLHYLERRLGYTFRNKLLGIECLKVSSKDHHLYFNGTVHPISHNKRLALLGDRALSMALCELWYMSGNAPKHYNSMNEDTITRAKLAVTGRQLGIQSMILQAEGNKISPNHVAETFEAVLGAIYVDSDHDLGAVKRVIRHIGLNKHVLLQELAKEG</sequence>
<dbReference type="SMART" id="SM00535">
    <property type="entry name" value="RIBOc"/>
    <property type="match status" value="1"/>
</dbReference>
<name>A0A6A6VGT5_9PLEO</name>
<dbReference type="GO" id="GO:0004525">
    <property type="term" value="F:ribonuclease III activity"/>
    <property type="evidence" value="ECO:0007669"/>
    <property type="project" value="InterPro"/>
</dbReference>
<accession>A0A6A6VGT5</accession>
<dbReference type="AlphaFoldDB" id="A0A6A6VGT5"/>
<evidence type="ECO:0000313" key="2">
    <source>
        <dbReference type="EMBL" id="KAF2749812.1"/>
    </source>
</evidence>
<dbReference type="GO" id="GO:0006396">
    <property type="term" value="P:RNA processing"/>
    <property type="evidence" value="ECO:0007669"/>
    <property type="project" value="InterPro"/>
</dbReference>
<keyword evidence="3" id="KW-1185">Reference proteome</keyword>
<reference evidence="2" key="1">
    <citation type="journal article" date="2020" name="Stud. Mycol.">
        <title>101 Dothideomycetes genomes: a test case for predicting lifestyles and emergence of pathogens.</title>
        <authorList>
            <person name="Haridas S."/>
            <person name="Albert R."/>
            <person name="Binder M."/>
            <person name="Bloem J."/>
            <person name="Labutti K."/>
            <person name="Salamov A."/>
            <person name="Andreopoulos B."/>
            <person name="Baker S."/>
            <person name="Barry K."/>
            <person name="Bills G."/>
            <person name="Bluhm B."/>
            <person name="Cannon C."/>
            <person name="Castanera R."/>
            <person name="Culley D."/>
            <person name="Daum C."/>
            <person name="Ezra D."/>
            <person name="Gonzalez J."/>
            <person name="Henrissat B."/>
            <person name="Kuo A."/>
            <person name="Liang C."/>
            <person name="Lipzen A."/>
            <person name="Lutzoni F."/>
            <person name="Magnuson J."/>
            <person name="Mondo S."/>
            <person name="Nolan M."/>
            <person name="Ohm R."/>
            <person name="Pangilinan J."/>
            <person name="Park H.-J."/>
            <person name="Ramirez L."/>
            <person name="Alfaro M."/>
            <person name="Sun H."/>
            <person name="Tritt A."/>
            <person name="Yoshinaga Y."/>
            <person name="Zwiers L.-H."/>
            <person name="Turgeon B."/>
            <person name="Goodwin S."/>
            <person name="Spatafora J."/>
            <person name="Crous P."/>
            <person name="Grigoriev I."/>
        </authorList>
    </citation>
    <scope>NUCLEOTIDE SEQUENCE</scope>
    <source>
        <strain evidence="2">CBS 119925</strain>
    </source>
</reference>